<gene>
    <name evidence="11" type="ORF">CLV43_106379</name>
</gene>
<evidence type="ECO:0000256" key="6">
    <source>
        <dbReference type="ARBA" id="ARBA00023004"/>
    </source>
</evidence>
<dbReference type="Pfam" id="PF04444">
    <property type="entry name" value="Dioxygenase_N"/>
    <property type="match status" value="1"/>
</dbReference>
<dbReference type="InterPro" id="IPR000627">
    <property type="entry name" value="Intradiol_dOase_C"/>
</dbReference>
<dbReference type="RefSeq" id="WP_106189159.1">
    <property type="nucleotide sequence ID" value="NZ_PVTF01000006.1"/>
</dbReference>
<protein>
    <submittedName>
        <fullName evidence="11">Alcohol dehydrogenase class IV</fullName>
    </submittedName>
</protein>
<dbReference type="GO" id="GO:0009712">
    <property type="term" value="P:catechol-containing compound metabolic process"/>
    <property type="evidence" value="ECO:0007669"/>
    <property type="project" value="InterPro"/>
</dbReference>
<feature type="domain" description="Fe-containing alcohol dehydrogenase-like C-terminal" evidence="10">
    <location>
        <begin position="165"/>
        <end position="346"/>
    </location>
</feature>
<comment type="cofactor">
    <cofactor evidence="1">
        <name>Fe(3+)</name>
        <dbReference type="ChEBI" id="CHEBI:29034"/>
    </cofactor>
</comment>
<dbReference type="InterPro" id="IPR015889">
    <property type="entry name" value="Intradiol_dOase_core"/>
</dbReference>
<evidence type="ECO:0000259" key="10">
    <source>
        <dbReference type="Pfam" id="PF25137"/>
    </source>
</evidence>
<dbReference type="SUPFAM" id="SSF49482">
    <property type="entry name" value="Aromatic compound dioxygenase"/>
    <property type="match status" value="1"/>
</dbReference>
<dbReference type="GO" id="GO:0008199">
    <property type="term" value="F:ferric iron binding"/>
    <property type="evidence" value="ECO:0007669"/>
    <property type="project" value="InterPro"/>
</dbReference>
<dbReference type="PANTHER" id="PTHR33711:SF7">
    <property type="entry name" value="INTRADIOL RING-CLEAVAGE DIOXYGENASES DOMAIN-CONTAINING PROTEIN-RELATED"/>
    <property type="match status" value="1"/>
</dbReference>
<comment type="similarity">
    <text evidence="2">Belongs to the intradiol ring-cleavage dioxygenase family.</text>
</comment>
<feature type="domain" description="Alcohol dehydrogenase iron-type/glycerol dehydrogenase GldA" evidence="7">
    <location>
        <begin position="11"/>
        <end position="152"/>
    </location>
</feature>
<dbReference type="Proteomes" id="UP000239494">
    <property type="component" value="Unassembled WGS sequence"/>
</dbReference>
<keyword evidence="4" id="KW-0223">Dioxygenase</keyword>
<dbReference type="InterPro" id="IPR050770">
    <property type="entry name" value="Intradiol_RC_Dioxygenase"/>
</dbReference>
<evidence type="ECO:0000256" key="3">
    <source>
        <dbReference type="ARBA" id="ARBA00022723"/>
    </source>
</evidence>
<dbReference type="EMBL" id="PVTF01000006">
    <property type="protein sequence ID" value="PRY40638.1"/>
    <property type="molecule type" value="Genomic_DNA"/>
</dbReference>
<dbReference type="InterPro" id="IPR001670">
    <property type="entry name" value="ADH_Fe/GldA"/>
</dbReference>
<sequence>MKPFVHEVRSTRVVFGSGTISQVRAEVERVGGNRVLLLASKRLDDVAQRVGESLGPLLAARFDGAAMHTPVEVTEHALGVLRSNSADCVVAIGGGSTTGLSKALAARTNVPQVIVPTTYSGSEVTAVLGETAEGRKTTRSAPEIRPETVVYDVDLTLSLPVDLSVTSAVNALAHAVEALYSPQSEPVTDSIALDAVARISRGLRALAADPSDVDTRADLLIGAWLAGTCLGSVGMSLHHKICHTLGGSFGLPHAETHTVVLPHVMAYNAKAVPEVMERIAGALGVPDAPAGVFDLVESVGGPTSLRQLDFPREDLPLAVELSTSRVYQNPREVTGEGVAALLSDAWHGKRPASRVPDLGWLTDEVVASFARTPDKRLRSLLTDLVRRLHSFATTNDLTQAEWQAAVDFLTGTGQISSDVRQEFVLLSDTLGLSSVVDALTNSRTPDSTSSAVLGPFYVDGPPAVESGTDLAEGVAGTPLWADIRVTDPDGAPIADAVVDVWQADDDGFYDIQLPDLDGPVLRARFRTDADGRFAFWSILPSAYPIPVDGPVGRMLQATGRHQYRAPHVHFMISAPGHHKLITQLFVAGGEYLDSDTVFGVKDDLVVDFVPTGGPTPDGRVVDGGWRRLDFTFRLGRTTGS</sequence>
<dbReference type="AlphaFoldDB" id="A0A2T0T4N6"/>
<keyword evidence="3" id="KW-0479">Metal-binding</keyword>
<dbReference type="InterPro" id="IPR056798">
    <property type="entry name" value="ADH_Fe_C"/>
</dbReference>
<dbReference type="Pfam" id="PF00465">
    <property type="entry name" value="Fe-ADH"/>
    <property type="match status" value="1"/>
</dbReference>
<dbReference type="CDD" id="cd08177">
    <property type="entry name" value="MAR"/>
    <property type="match status" value="1"/>
</dbReference>
<accession>A0A2T0T4N6</accession>
<evidence type="ECO:0000313" key="11">
    <source>
        <dbReference type="EMBL" id="PRY40638.1"/>
    </source>
</evidence>
<feature type="domain" description="Intradiol ring-cleavage dioxygenases" evidence="8">
    <location>
        <begin position="454"/>
        <end position="607"/>
    </location>
</feature>
<dbReference type="Gene3D" id="2.60.130.10">
    <property type="entry name" value="Aromatic compound dioxygenase"/>
    <property type="match status" value="1"/>
</dbReference>
<dbReference type="GO" id="GO:0018576">
    <property type="term" value="F:catechol 1,2-dioxygenase activity"/>
    <property type="evidence" value="ECO:0007669"/>
    <property type="project" value="InterPro"/>
</dbReference>
<evidence type="ECO:0000259" key="9">
    <source>
        <dbReference type="Pfam" id="PF04444"/>
    </source>
</evidence>
<comment type="caution">
    <text evidence="11">The sequence shown here is derived from an EMBL/GenBank/DDBJ whole genome shotgun (WGS) entry which is preliminary data.</text>
</comment>
<keyword evidence="6" id="KW-0408">Iron</keyword>
<dbReference type="InterPro" id="IPR034786">
    <property type="entry name" value="MAR"/>
</dbReference>
<evidence type="ECO:0000256" key="1">
    <source>
        <dbReference type="ARBA" id="ARBA00001965"/>
    </source>
</evidence>
<dbReference type="PANTHER" id="PTHR33711">
    <property type="entry name" value="DIOXYGENASE, PUTATIVE (AFU_ORTHOLOGUE AFUA_2G02910)-RELATED"/>
    <property type="match status" value="1"/>
</dbReference>
<dbReference type="Gene3D" id="1.20.1090.10">
    <property type="entry name" value="Dehydroquinate synthase-like - alpha domain"/>
    <property type="match status" value="1"/>
</dbReference>
<evidence type="ECO:0000256" key="5">
    <source>
        <dbReference type="ARBA" id="ARBA00023002"/>
    </source>
</evidence>
<keyword evidence="12" id="KW-1185">Reference proteome</keyword>
<feature type="domain" description="Catechol dioxygenase N-terminal" evidence="9">
    <location>
        <begin position="374"/>
        <end position="444"/>
    </location>
</feature>
<dbReference type="Pfam" id="PF00775">
    <property type="entry name" value="Dioxygenase_C"/>
    <property type="match status" value="1"/>
</dbReference>
<dbReference type="OrthoDB" id="3812122at2"/>
<evidence type="ECO:0000256" key="4">
    <source>
        <dbReference type="ARBA" id="ARBA00022964"/>
    </source>
</evidence>
<evidence type="ECO:0000259" key="8">
    <source>
        <dbReference type="Pfam" id="PF00775"/>
    </source>
</evidence>
<dbReference type="Gene3D" id="3.40.50.1970">
    <property type="match status" value="1"/>
</dbReference>
<reference evidence="11 12" key="1">
    <citation type="submission" date="2018-03" db="EMBL/GenBank/DDBJ databases">
        <title>Genomic Encyclopedia of Archaeal and Bacterial Type Strains, Phase II (KMG-II): from individual species to whole genera.</title>
        <authorList>
            <person name="Goeker M."/>
        </authorList>
    </citation>
    <scope>NUCLEOTIDE SEQUENCE [LARGE SCALE GENOMIC DNA]</scope>
    <source>
        <strain evidence="11 12">DSM 44720</strain>
    </source>
</reference>
<organism evidence="11 12">
    <name type="scientific">Umezawaea tangerina</name>
    <dbReference type="NCBI Taxonomy" id="84725"/>
    <lineage>
        <taxon>Bacteria</taxon>
        <taxon>Bacillati</taxon>
        <taxon>Actinomycetota</taxon>
        <taxon>Actinomycetes</taxon>
        <taxon>Pseudonocardiales</taxon>
        <taxon>Pseudonocardiaceae</taxon>
        <taxon>Umezawaea</taxon>
    </lineage>
</organism>
<evidence type="ECO:0000313" key="12">
    <source>
        <dbReference type="Proteomes" id="UP000239494"/>
    </source>
</evidence>
<dbReference type="InterPro" id="IPR007535">
    <property type="entry name" value="Catechol_dOase_N"/>
</dbReference>
<dbReference type="GO" id="GO:0018506">
    <property type="term" value="F:maleylacetate reductase activity"/>
    <property type="evidence" value="ECO:0007669"/>
    <property type="project" value="InterPro"/>
</dbReference>
<name>A0A2T0T4N6_9PSEU</name>
<dbReference type="Pfam" id="PF25137">
    <property type="entry name" value="ADH_Fe_C"/>
    <property type="match status" value="1"/>
</dbReference>
<evidence type="ECO:0000259" key="7">
    <source>
        <dbReference type="Pfam" id="PF00465"/>
    </source>
</evidence>
<keyword evidence="5" id="KW-0560">Oxidoreductase</keyword>
<proteinExistence type="inferred from homology"/>
<dbReference type="SUPFAM" id="SSF56796">
    <property type="entry name" value="Dehydroquinate synthase-like"/>
    <property type="match status" value="1"/>
</dbReference>
<evidence type="ECO:0000256" key="2">
    <source>
        <dbReference type="ARBA" id="ARBA00007825"/>
    </source>
</evidence>